<dbReference type="Gene3D" id="3.90.580.10">
    <property type="entry name" value="Zinc finger, CHC2-type domain"/>
    <property type="match status" value="1"/>
</dbReference>
<reference evidence="15 16" key="1">
    <citation type="submission" date="2023-07" db="EMBL/GenBank/DDBJ databases">
        <title>Genomic Encyclopedia of Type Strains, Phase IV (KMG-IV): sequencing the most valuable type-strain genomes for metagenomic binning, comparative biology and taxonomic classification.</title>
        <authorList>
            <person name="Goeker M."/>
        </authorList>
    </citation>
    <scope>NUCLEOTIDE SEQUENCE [LARGE SCALE GENOMIC DNA]</scope>
    <source>
        <strain evidence="15 16">DSM 4006</strain>
    </source>
</reference>
<dbReference type="Gene3D" id="3.90.980.10">
    <property type="entry name" value="DNA primase, catalytic core, N-terminal domain"/>
    <property type="match status" value="1"/>
</dbReference>
<dbReference type="PROSITE" id="PS50880">
    <property type="entry name" value="TOPRIM"/>
    <property type="match status" value="1"/>
</dbReference>
<accession>A0ABT9XJI2</accession>
<keyword evidence="1 12" id="KW-0240">DNA-directed RNA polymerase</keyword>
<organism evidence="15 16">
    <name type="scientific">Alicyclobacillus cycloheptanicus</name>
    <dbReference type="NCBI Taxonomy" id="1457"/>
    <lineage>
        <taxon>Bacteria</taxon>
        <taxon>Bacillati</taxon>
        <taxon>Bacillota</taxon>
        <taxon>Bacilli</taxon>
        <taxon>Bacillales</taxon>
        <taxon>Alicyclobacillaceae</taxon>
        <taxon>Alicyclobacillus</taxon>
    </lineage>
</organism>
<comment type="catalytic activity">
    <reaction evidence="12">
        <text>ssDNA + n NTP = ssDNA/pppN(pN)n-1 hybrid + (n-1) diphosphate.</text>
        <dbReference type="EC" id="2.7.7.101"/>
    </reaction>
</comment>
<dbReference type="InterPro" id="IPR006295">
    <property type="entry name" value="DNA_primase_DnaG"/>
</dbReference>
<evidence type="ECO:0000256" key="4">
    <source>
        <dbReference type="ARBA" id="ARBA00022695"/>
    </source>
</evidence>
<dbReference type="PANTHER" id="PTHR30313:SF2">
    <property type="entry name" value="DNA PRIMASE"/>
    <property type="match status" value="1"/>
</dbReference>
<feature type="domain" description="Toprim" evidence="14">
    <location>
        <begin position="258"/>
        <end position="339"/>
    </location>
</feature>
<evidence type="ECO:0000259" key="14">
    <source>
        <dbReference type="PROSITE" id="PS50880"/>
    </source>
</evidence>
<sequence length="601" mass="66974">MARIDDSFVEEVRRRTDIVDVISEYVQLRRSGRSFIGLCPFHNERTPSFSVSADRQMYYCFGCGAGGTVIRFLMDIEGLAFQDAIVRLAERANLSVPFTVPEQESKGSSRIQRMKEAHELASKLFNYILMNTDAGVQALSYVKRRGFSGQTIVDFRLGYAPDHPTTLVSFLSRRGFEPTLLVEAGLAVQIGDKVVDRFRDRVIIPIFDAQGAVIAFGGRVLQPDKKPKYLNSPETPLFKKGQVLFQYHRARREIRKSQTAVLLEGYMDVMSAWQAGLHNCVASLGTSFSEEHALLLKRSAERLVIAYDGDDAGRKAARRALEVAEPVGLDVRVLLFPAGVDPDEFVQAHGAEAFVRYVEAGARSPVEFLIEEARARANLSTSVGRTDFIREALHILASRGTPIEQEAAVKRLANEFEVSVSTLMEELALISKQVSKERRVKRRSEPLPRTPVRVVNGAVRAGERILQGLFTDPQAFHTLMERGVDELATEEQTALLALFYSFRAEHPDGDAAAFIDQLDDPQLRGYASSLLIDAMPEFHADVLEDYLRTIRLHQLQAQLLMYAKQSDEARRQGDESTAEALGAQVEACKSAIAQLKSPHSV</sequence>
<keyword evidence="2 12" id="KW-0639">Primosome</keyword>
<evidence type="ECO:0000256" key="6">
    <source>
        <dbReference type="ARBA" id="ARBA00022723"/>
    </source>
</evidence>
<protein>
    <recommendedName>
        <fullName evidence="12 13">DNA primase</fullName>
        <ecNumber evidence="12">2.7.7.101</ecNumber>
    </recommendedName>
</protein>
<keyword evidence="7 12" id="KW-0863">Zinc-finger</keyword>
<dbReference type="InterPro" id="IPR019475">
    <property type="entry name" value="DNA_primase_DnaB-bd"/>
</dbReference>
<comment type="cofactor">
    <cofactor evidence="12 13">
        <name>Zn(2+)</name>
        <dbReference type="ChEBI" id="CHEBI:29105"/>
    </cofactor>
    <text evidence="12 13">Binds 1 zinc ion per monomer.</text>
</comment>
<comment type="function">
    <text evidence="12 13">RNA polymerase that catalyzes the synthesis of short RNA molecules used as primers for DNA polymerase during DNA replication.</text>
</comment>
<comment type="subunit">
    <text evidence="12">Monomer. Interacts with DnaB.</text>
</comment>
<evidence type="ECO:0000256" key="2">
    <source>
        <dbReference type="ARBA" id="ARBA00022515"/>
    </source>
</evidence>
<evidence type="ECO:0000256" key="8">
    <source>
        <dbReference type="ARBA" id="ARBA00022833"/>
    </source>
</evidence>
<keyword evidence="8 12" id="KW-0862">Zinc</keyword>
<evidence type="ECO:0000256" key="12">
    <source>
        <dbReference type="HAMAP-Rule" id="MF_00974"/>
    </source>
</evidence>
<keyword evidence="10 12" id="KW-0238">DNA-binding</keyword>
<evidence type="ECO:0000256" key="3">
    <source>
        <dbReference type="ARBA" id="ARBA00022679"/>
    </source>
</evidence>
<keyword evidence="16" id="KW-1185">Reference proteome</keyword>
<evidence type="ECO:0000313" key="15">
    <source>
        <dbReference type="EMBL" id="MDQ0190466.1"/>
    </source>
</evidence>
<evidence type="ECO:0000313" key="16">
    <source>
        <dbReference type="Proteomes" id="UP001232973"/>
    </source>
</evidence>
<dbReference type="InterPro" id="IPR016136">
    <property type="entry name" value="DNA_helicase_N/primase_C"/>
</dbReference>
<dbReference type="InterPro" id="IPR030846">
    <property type="entry name" value="DnaG_bac"/>
</dbReference>
<dbReference type="SUPFAM" id="SSF56731">
    <property type="entry name" value="DNA primase core"/>
    <property type="match status" value="1"/>
</dbReference>
<dbReference type="GO" id="GO:0016779">
    <property type="term" value="F:nucleotidyltransferase activity"/>
    <property type="evidence" value="ECO:0007669"/>
    <property type="project" value="UniProtKB-KW"/>
</dbReference>
<keyword evidence="3 12" id="KW-0808">Transferase</keyword>
<name>A0ABT9XJI2_9BACL</name>
<feature type="zinc finger region" description="CHC2-type" evidence="12">
    <location>
        <begin position="39"/>
        <end position="63"/>
    </location>
</feature>
<dbReference type="SMART" id="SM00400">
    <property type="entry name" value="ZnF_CHCC"/>
    <property type="match status" value="1"/>
</dbReference>
<dbReference type="InterPro" id="IPR036977">
    <property type="entry name" value="DNA_primase_Znf_CHC2"/>
</dbReference>
<dbReference type="NCBIfam" id="TIGR01391">
    <property type="entry name" value="dnaG"/>
    <property type="match status" value="1"/>
</dbReference>
<dbReference type="InterPro" id="IPR002694">
    <property type="entry name" value="Znf_CHC2"/>
</dbReference>
<dbReference type="InterPro" id="IPR006171">
    <property type="entry name" value="TOPRIM_dom"/>
</dbReference>
<keyword evidence="9" id="KW-0460">Magnesium</keyword>
<dbReference type="Gene3D" id="3.40.1360.10">
    <property type="match status" value="1"/>
</dbReference>
<keyword evidence="4 12" id="KW-0548">Nucleotidyltransferase</keyword>
<dbReference type="InterPro" id="IPR050219">
    <property type="entry name" value="DnaG_primase"/>
</dbReference>
<keyword evidence="11 12" id="KW-0804">Transcription</keyword>
<dbReference type="HAMAP" id="MF_00974">
    <property type="entry name" value="DNA_primase_DnaG"/>
    <property type="match status" value="1"/>
</dbReference>
<dbReference type="Pfam" id="PF13155">
    <property type="entry name" value="Toprim_2"/>
    <property type="match status" value="1"/>
</dbReference>
<evidence type="ECO:0000256" key="1">
    <source>
        <dbReference type="ARBA" id="ARBA00022478"/>
    </source>
</evidence>
<dbReference type="EMBL" id="JAUSTP010000019">
    <property type="protein sequence ID" value="MDQ0190466.1"/>
    <property type="molecule type" value="Genomic_DNA"/>
</dbReference>
<dbReference type="Pfam" id="PF10410">
    <property type="entry name" value="DnaB_bind"/>
    <property type="match status" value="1"/>
</dbReference>
<dbReference type="Pfam" id="PF08275">
    <property type="entry name" value="DNAG_N"/>
    <property type="match status" value="1"/>
</dbReference>
<dbReference type="EC" id="2.7.7.101" evidence="12"/>
<comment type="domain">
    <text evidence="12">Contains an N-terminal zinc-binding domain, a central core domain that contains the primase activity, and a C-terminal DnaB-binding domain.</text>
</comment>
<comment type="caution">
    <text evidence="15">The sequence shown here is derived from an EMBL/GenBank/DDBJ whole genome shotgun (WGS) entry which is preliminary data.</text>
</comment>
<dbReference type="SMART" id="SM00493">
    <property type="entry name" value="TOPRIM"/>
    <property type="match status" value="1"/>
</dbReference>
<proteinExistence type="inferred from homology"/>
<evidence type="ECO:0000256" key="10">
    <source>
        <dbReference type="ARBA" id="ARBA00023125"/>
    </source>
</evidence>
<dbReference type="Proteomes" id="UP001232973">
    <property type="component" value="Unassembled WGS sequence"/>
</dbReference>
<dbReference type="PIRSF" id="PIRSF002811">
    <property type="entry name" value="DnaG"/>
    <property type="match status" value="1"/>
</dbReference>
<evidence type="ECO:0000256" key="11">
    <source>
        <dbReference type="ARBA" id="ARBA00023163"/>
    </source>
</evidence>
<evidence type="ECO:0000256" key="13">
    <source>
        <dbReference type="PIRNR" id="PIRNR002811"/>
    </source>
</evidence>
<dbReference type="CDD" id="cd03364">
    <property type="entry name" value="TOPRIM_DnaG_primases"/>
    <property type="match status" value="1"/>
</dbReference>
<keyword evidence="5 12" id="KW-0235">DNA replication</keyword>
<comment type="similarity">
    <text evidence="12 13">Belongs to the DnaG primase family.</text>
</comment>
<keyword evidence="6 12" id="KW-0479">Metal-binding</keyword>
<dbReference type="InterPro" id="IPR034151">
    <property type="entry name" value="TOPRIM_DnaG_bac"/>
</dbReference>
<dbReference type="SUPFAM" id="SSF57783">
    <property type="entry name" value="Zinc beta-ribbon"/>
    <property type="match status" value="1"/>
</dbReference>
<dbReference type="InterPro" id="IPR037068">
    <property type="entry name" value="DNA_primase_core_N_sf"/>
</dbReference>
<evidence type="ECO:0000256" key="7">
    <source>
        <dbReference type="ARBA" id="ARBA00022771"/>
    </source>
</evidence>
<dbReference type="Pfam" id="PF01807">
    <property type="entry name" value="Zn_ribbon_DnaG"/>
    <property type="match status" value="1"/>
</dbReference>
<evidence type="ECO:0000256" key="5">
    <source>
        <dbReference type="ARBA" id="ARBA00022705"/>
    </source>
</evidence>
<dbReference type="RefSeq" id="WP_274455461.1">
    <property type="nucleotide sequence ID" value="NZ_CP067097.1"/>
</dbReference>
<dbReference type="Gene3D" id="1.10.860.10">
    <property type="entry name" value="DNAb Helicase, Chain A"/>
    <property type="match status" value="1"/>
</dbReference>
<dbReference type="InterPro" id="IPR013264">
    <property type="entry name" value="DNAG_N"/>
</dbReference>
<dbReference type="PANTHER" id="PTHR30313">
    <property type="entry name" value="DNA PRIMASE"/>
    <property type="match status" value="1"/>
</dbReference>
<gene>
    <name evidence="12" type="primary">dnaG</name>
    <name evidence="15" type="ORF">J2S03_002331</name>
</gene>
<evidence type="ECO:0000256" key="9">
    <source>
        <dbReference type="ARBA" id="ARBA00022842"/>
    </source>
</evidence>